<evidence type="ECO:0000256" key="1">
    <source>
        <dbReference type="ARBA" id="ARBA00005054"/>
    </source>
</evidence>
<reference evidence="8 9" key="1">
    <citation type="submission" date="2016-10" db="EMBL/GenBank/DDBJ databases">
        <title>Rodentibacter gen. nov. and new species.</title>
        <authorList>
            <person name="Christensen H."/>
        </authorList>
    </citation>
    <scope>NUCLEOTIDE SEQUENCE [LARGE SCALE GENOMIC DNA]</scope>
    <source>
        <strain evidence="8 9">1998236014</strain>
    </source>
</reference>
<dbReference type="NCBIfam" id="TIGR00639">
    <property type="entry name" value="PurN"/>
    <property type="match status" value="1"/>
</dbReference>
<protein>
    <recommendedName>
        <fullName evidence="6">Phosphoribosylglycinamide formyltransferase</fullName>
        <ecNumber evidence="6">2.1.2.2</ecNumber>
    </recommendedName>
    <alternativeName>
        <fullName evidence="6">5'-phosphoribosylglycinamide transformylase</fullName>
    </alternativeName>
    <alternativeName>
        <fullName evidence="6">GAR transformylase</fullName>
        <shortName evidence="6">GART</shortName>
    </alternativeName>
</protein>
<dbReference type="RefSeq" id="WP_077463701.1">
    <property type="nucleotide sequence ID" value="NZ_MLAA01000034.1"/>
</dbReference>
<dbReference type="Gene3D" id="3.40.50.170">
    <property type="entry name" value="Formyl transferase, N-terminal domain"/>
    <property type="match status" value="1"/>
</dbReference>
<dbReference type="Pfam" id="PF00551">
    <property type="entry name" value="Formyl_trans_N"/>
    <property type="match status" value="1"/>
</dbReference>
<keyword evidence="2 6" id="KW-0808">Transferase</keyword>
<comment type="caution">
    <text evidence="6">Lacks conserved residue(s) required for the propagation of feature annotation.</text>
</comment>
<evidence type="ECO:0000256" key="4">
    <source>
        <dbReference type="ARBA" id="ARBA00038440"/>
    </source>
</evidence>
<gene>
    <name evidence="6" type="primary">purN</name>
    <name evidence="8" type="ORF">BKG89_07565</name>
</gene>
<sequence length="211" mass="24028">MKRIAVLISGQGNNLQALINACKTDFIHAKIVTVISDKENAFGLERARNTAVPTKVFLRKHFADNQEMDRNIGDYLQNLDIDLIVLAGYMKILTQEFVQRFEGKIINIHPSLLPKYPGINTYQRAMESGDKEHGTTIHFVNEEVDGGAVILQAKVPIFPEDTIEDIELRTREQEYKLYPLAVKWFIEERLKLIAGKAYLDNQLLPPQGYAD</sequence>
<accession>A0ABX3KXG0</accession>
<dbReference type="SUPFAM" id="SSF53328">
    <property type="entry name" value="Formyltransferase"/>
    <property type="match status" value="1"/>
</dbReference>
<feature type="active site" description="Proton donor" evidence="6">
    <location>
        <position position="109"/>
    </location>
</feature>
<dbReference type="HAMAP" id="MF_01930">
    <property type="entry name" value="PurN"/>
    <property type="match status" value="1"/>
</dbReference>
<feature type="site" description="Raises pKa of active site His" evidence="6">
    <location>
        <position position="145"/>
    </location>
</feature>
<evidence type="ECO:0000256" key="2">
    <source>
        <dbReference type="ARBA" id="ARBA00022679"/>
    </source>
</evidence>
<comment type="caution">
    <text evidence="8">The sequence shown here is derived from an EMBL/GenBank/DDBJ whole genome shotgun (WGS) entry which is preliminary data.</text>
</comment>
<dbReference type="EC" id="2.1.2.2" evidence="6"/>
<evidence type="ECO:0000259" key="7">
    <source>
        <dbReference type="Pfam" id="PF00551"/>
    </source>
</evidence>
<keyword evidence="9" id="KW-1185">Reference proteome</keyword>
<name>A0ABX3KXG0_9PAST</name>
<dbReference type="EMBL" id="MLAA01000034">
    <property type="protein sequence ID" value="OOF68728.1"/>
    <property type="molecule type" value="Genomic_DNA"/>
</dbReference>
<evidence type="ECO:0000256" key="5">
    <source>
        <dbReference type="ARBA" id="ARBA00047664"/>
    </source>
</evidence>
<dbReference type="InterPro" id="IPR001555">
    <property type="entry name" value="GART_AS"/>
</dbReference>
<comment type="catalytic activity">
    <reaction evidence="5 6">
        <text>N(1)-(5-phospho-beta-D-ribosyl)glycinamide + (6R)-10-formyltetrahydrofolate = N(2)-formyl-N(1)-(5-phospho-beta-D-ribosyl)glycinamide + (6S)-5,6,7,8-tetrahydrofolate + H(+)</text>
        <dbReference type="Rhea" id="RHEA:15053"/>
        <dbReference type="ChEBI" id="CHEBI:15378"/>
        <dbReference type="ChEBI" id="CHEBI:57453"/>
        <dbReference type="ChEBI" id="CHEBI:143788"/>
        <dbReference type="ChEBI" id="CHEBI:147286"/>
        <dbReference type="ChEBI" id="CHEBI:195366"/>
        <dbReference type="EC" id="2.1.2.2"/>
    </reaction>
</comment>
<dbReference type="CDD" id="cd08645">
    <property type="entry name" value="FMT_core_GART"/>
    <property type="match status" value="1"/>
</dbReference>
<organism evidence="8 9">
    <name type="scientific">Rodentibacter caecimuris</name>
    <dbReference type="NCBI Taxonomy" id="1796644"/>
    <lineage>
        <taxon>Bacteria</taxon>
        <taxon>Pseudomonadati</taxon>
        <taxon>Pseudomonadota</taxon>
        <taxon>Gammaproteobacteria</taxon>
        <taxon>Pasteurellales</taxon>
        <taxon>Pasteurellaceae</taxon>
        <taxon>Rodentibacter</taxon>
    </lineage>
</organism>
<feature type="binding site" evidence="6">
    <location>
        <begin position="90"/>
        <end position="93"/>
    </location>
    <ligand>
        <name>(6R)-10-formyltetrahydrofolate</name>
        <dbReference type="ChEBI" id="CHEBI:195366"/>
    </ligand>
</feature>
<evidence type="ECO:0000313" key="9">
    <source>
        <dbReference type="Proteomes" id="UP000188820"/>
    </source>
</evidence>
<dbReference type="InterPro" id="IPR004607">
    <property type="entry name" value="GART"/>
</dbReference>
<feature type="binding site" evidence="6">
    <location>
        <position position="107"/>
    </location>
    <ligand>
        <name>(6R)-10-formyltetrahydrofolate</name>
        <dbReference type="ChEBI" id="CHEBI:195366"/>
    </ligand>
</feature>
<dbReference type="PANTHER" id="PTHR43369:SF2">
    <property type="entry name" value="PHOSPHORIBOSYLGLYCINAMIDE FORMYLTRANSFERASE"/>
    <property type="match status" value="1"/>
</dbReference>
<proteinExistence type="inferred from homology"/>
<dbReference type="PROSITE" id="PS00373">
    <property type="entry name" value="GART"/>
    <property type="match status" value="1"/>
</dbReference>
<evidence type="ECO:0000256" key="3">
    <source>
        <dbReference type="ARBA" id="ARBA00022755"/>
    </source>
</evidence>
<dbReference type="Proteomes" id="UP000188820">
    <property type="component" value="Unassembled WGS sequence"/>
</dbReference>
<dbReference type="InterPro" id="IPR002376">
    <property type="entry name" value="Formyl_transf_N"/>
</dbReference>
<feature type="domain" description="Formyl transferase N-terminal" evidence="7">
    <location>
        <begin position="2"/>
        <end position="182"/>
    </location>
</feature>
<evidence type="ECO:0000256" key="6">
    <source>
        <dbReference type="HAMAP-Rule" id="MF_01930"/>
    </source>
</evidence>
<comment type="pathway">
    <text evidence="1 6">Purine metabolism; IMP biosynthesis via de novo pathway; N(2)-formyl-N(1)-(5-phospho-D-ribosyl)glycinamide from N(1)-(5-phospho-D-ribosyl)glycinamide (10-formyl THF route): step 1/1.</text>
</comment>
<comment type="similarity">
    <text evidence="4 6">Belongs to the GART family.</text>
</comment>
<dbReference type="InterPro" id="IPR036477">
    <property type="entry name" value="Formyl_transf_N_sf"/>
</dbReference>
<evidence type="ECO:0000313" key="8">
    <source>
        <dbReference type="EMBL" id="OOF68728.1"/>
    </source>
</evidence>
<comment type="function">
    <text evidence="6">Catalyzes the transfer of a formyl group from 10-formyltetrahydrofolate to 5-phospho-ribosyl-glycinamide (GAR), producing 5-phospho-ribosyl-N-formylglycinamide (FGAR) and tetrahydrofolate.</text>
</comment>
<dbReference type="PANTHER" id="PTHR43369">
    <property type="entry name" value="PHOSPHORIBOSYLGLYCINAMIDE FORMYLTRANSFERASE"/>
    <property type="match status" value="1"/>
</dbReference>
<keyword evidence="3 6" id="KW-0658">Purine biosynthesis</keyword>